<sequence length="329" mass="37644">MEYDRDVVLKVENLKKYFPVRGLIRTIGWVKAVDGVSFEIRRGETFGLVGESGCGKTTTGRTILRLIEPTDGKIIFMGKDVTKLKGEELKWFRRKAQIMFQDPYSSLNPRQTVFEIIMEPVKFHGIQVDDPEEFVIKLLESVGLNETHLYRYPHEFSGGQRQRIALARILALRPEFIVLDEPTSALDVSVQANILNMLKDLQKEYGFTYLFISHDLGVVKYMSNRIGVMYLGKLVEVGPADKLFENPLHPYTQMLFSAIPIPDPDIAREMKKKRMKVTGEPPSPINPPSGCRFHPRCPYFKAGVCDKKEPPMVEVEKDHYVACWLYAKA</sequence>
<dbReference type="PANTHER" id="PTHR43776:SF7">
    <property type="entry name" value="D,D-DIPEPTIDE TRANSPORT ATP-BINDING PROTEIN DDPF-RELATED"/>
    <property type="match status" value="1"/>
</dbReference>
<dbReference type="GO" id="GO:0055085">
    <property type="term" value="P:transmembrane transport"/>
    <property type="evidence" value="ECO:0007669"/>
    <property type="project" value="UniProtKB-ARBA"/>
</dbReference>
<evidence type="ECO:0000313" key="7">
    <source>
        <dbReference type="Proteomes" id="UP000006216"/>
    </source>
</evidence>
<dbReference type="PATRIC" id="fig|1185654.4.peg.1275"/>
<dbReference type="PANTHER" id="PTHR43776">
    <property type="entry name" value="TRANSPORT ATP-BINDING PROTEIN"/>
    <property type="match status" value="1"/>
</dbReference>
<dbReference type="Gene3D" id="3.40.50.300">
    <property type="entry name" value="P-loop containing nucleotide triphosphate hydrolases"/>
    <property type="match status" value="1"/>
</dbReference>
<proteinExistence type="inferred from homology"/>
<dbReference type="InterPro" id="IPR027417">
    <property type="entry name" value="P-loop_NTPase"/>
</dbReference>
<dbReference type="AlphaFoldDB" id="I6V277"/>
<dbReference type="GO" id="GO:0016887">
    <property type="term" value="F:ATP hydrolysis activity"/>
    <property type="evidence" value="ECO:0007669"/>
    <property type="project" value="InterPro"/>
</dbReference>
<dbReference type="Pfam" id="PF08352">
    <property type="entry name" value="oligo_HPY"/>
    <property type="match status" value="1"/>
</dbReference>
<dbReference type="GO" id="GO:0005524">
    <property type="term" value="F:ATP binding"/>
    <property type="evidence" value="ECO:0007669"/>
    <property type="project" value="UniProtKB-KW"/>
</dbReference>
<protein>
    <submittedName>
        <fullName evidence="6">Dipeptide transport ATP-binding protein</fullName>
    </submittedName>
</protein>
<dbReference type="GeneID" id="13300715"/>
<dbReference type="EMBL" id="CP003685">
    <property type="protein sequence ID" value="AFN04193.1"/>
    <property type="molecule type" value="Genomic_DNA"/>
</dbReference>
<accession>I6V277</accession>
<dbReference type="NCBIfam" id="TIGR01727">
    <property type="entry name" value="oligo_HPY"/>
    <property type="match status" value="1"/>
</dbReference>
<dbReference type="HOGENOM" id="CLU_000604_1_23_2"/>
<dbReference type="PROSITE" id="PS00211">
    <property type="entry name" value="ABC_TRANSPORTER_1"/>
    <property type="match status" value="1"/>
</dbReference>
<organism evidence="7">
    <name type="scientific">Pyrococcus furiosus COM1</name>
    <dbReference type="NCBI Taxonomy" id="1185654"/>
    <lineage>
        <taxon>Archaea</taxon>
        <taxon>Methanobacteriati</taxon>
        <taxon>Methanobacteriota</taxon>
        <taxon>Thermococci</taxon>
        <taxon>Thermococcales</taxon>
        <taxon>Thermococcaceae</taxon>
        <taxon>Pyrococcus</taxon>
    </lineage>
</organism>
<evidence type="ECO:0000256" key="3">
    <source>
        <dbReference type="ARBA" id="ARBA00022741"/>
    </source>
</evidence>
<evidence type="ECO:0000256" key="4">
    <source>
        <dbReference type="ARBA" id="ARBA00022840"/>
    </source>
</evidence>
<evidence type="ECO:0000259" key="5">
    <source>
        <dbReference type="PROSITE" id="PS50893"/>
    </source>
</evidence>
<keyword evidence="3" id="KW-0547">Nucleotide-binding</keyword>
<dbReference type="RefSeq" id="WP_011012559.1">
    <property type="nucleotide sequence ID" value="NC_018092.1"/>
</dbReference>
<reference evidence="6 7" key="1">
    <citation type="journal article" date="2012" name="J. Bacteriol.">
        <title>Genome Sequencing of a Genetically-Tractable Pyrococcus furiosus Strain Reveals a Highly Dynamic Genome.</title>
        <authorList>
            <person name="Bridger S.L."/>
            <person name="Lancaster W.A."/>
            <person name="Poole F.L.II."/>
            <person name="Schut G.J."/>
            <person name="Adams M.W."/>
        </authorList>
    </citation>
    <scope>NUCLEOTIDE SEQUENCE [LARGE SCALE GENOMIC DNA]</scope>
    <source>
        <strain evidence="6 7">COM1</strain>
    </source>
</reference>
<evidence type="ECO:0000313" key="6">
    <source>
        <dbReference type="EMBL" id="AFN04193.1"/>
    </source>
</evidence>
<dbReference type="KEGG" id="pfi:PFC_06285"/>
<gene>
    <name evidence="6" type="ORF">PFC_06285</name>
</gene>
<keyword evidence="2" id="KW-0813">Transport</keyword>
<evidence type="ECO:0000256" key="1">
    <source>
        <dbReference type="ARBA" id="ARBA00005417"/>
    </source>
</evidence>
<evidence type="ECO:0000256" key="2">
    <source>
        <dbReference type="ARBA" id="ARBA00022448"/>
    </source>
</evidence>
<dbReference type="InterPro" id="IPR050319">
    <property type="entry name" value="ABC_transp_ATP-bind"/>
</dbReference>
<dbReference type="PROSITE" id="PS50893">
    <property type="entry name" value="ABC_TRANSPORTER_2"/>
    <property type="match status" value="1"/>
</dbReference>
<dbReference type="FunFam" id="3.40.50.300:FF:000016">
    <property type="entry name" value="Oligopeptide ABC transporter ATP-binding component"/>
    <property type="match status" value="1"/>
</dbReference>
<feature type="domain" description="ABC transporter" evidence="5">
    <location>
        <begin position="9"/>
        <end position="256"/>
    </location>
</feature>
<dbReference type="Proteomes" id="UP000006216">
    <property type="component" value="Chromosome"/>
</dbReference>
<dbReference type="InterPro" id="IPR013563">
    <property type="entry name" value="Oligopep_ABC_C"/>
</dbReference>
<dbReference type="GO" id="GO:0015833">
    <property type="term" value="P:peptide transport"/>
    <property type="evidence" value="ECO:0007669"/>
    <property type="project" value="InterPro"/>
</dbReference>
<dbReference type="InterPro" id="IPR017871">
    <property type="entry name" value="ABC_transporter-like_CS"/>
</dbReference>
<dbReference type="Pfam" id="PF00005">
    <property type="entry name" value="ABC_tran"/>
    <property type="match status" value="1"/>
</dbReference>
<dbReference type="InterPro" id="IPR003439">
    <property type="entry name" value="ABC_transporter-like_ATP-bd"/>
</dbReference>
<name>I6V277_9EURY</name>
<dbReference type="InterPro" id="IPR003593">
    <property type="entry name" value="AAA+_ATPase"/>
</dbReference>
<comment type="similarity">
    <text evidence="1">Belongs to the ABC transporter superfamily.</text>
</comment>
<dbReference type="SUPFAM" id="SSF52540">
    <property type="entry name" value="P-loop containing nucleoside triphosphate hydrolases"/>
    <property type="match status" value="1"/>
</dbReference>
<dbReference type="CDD" id="cd03257">
    <property type="entry name" value="ABC_NikE_OppD_transporters"/>
    <property type="match status" value="1"/>
</dbReference>
<dbReference type="SMART" id="SM00382">
    <property type="entry name" value="AAA"/>
    <property type="match status" value="1"/>
</dbReference>
<keyword evidence="4 6" id="KW-0067">ATP-binding</keyword>
<dbReference type="SMR" id="I6V277"/>